<dbReference type="InterPro" id="IPR005119">
    <property type="entry name" value="LysR_subst-bd"/>
</dbReference>
<dbReference type="AlphaFoldDB" id="A0A8J7LZP4"/>
<organism evidence="6 7">
    <name type="scientific">Sedimentitalea arenosa</name>
    <dbReference type="NCBI Taxonomy" id="2798803"/>
    <lineage>
        <taxon>Bacteria</taxon>
        <taxon>Pseudomonadati</taxon>
        <taxon>Pseudomonadota</taxon>
        <taxon>Alphaproteobacteria</taxon>
        <taxon>Rhodobacterales</taxon>
        <taxon>Paracoccaceae</taxon>
        <taxon>Sedimentitalea</taxon>
    </lineage>
</organism>
<evidence type="ECO:0000259" key="5">
    <source>
        <dbReference type="PROSITE" id="PS50931"/>
    </source>
</evidence>
<dbReference type="EMBL" id="JAELVR010000005">
    <property type="protein sequence ID" value="MBJ6371606.1"/>
    <property type="molecule type" value="Genomic_DNA"/>
</dbReference>
<comment type="caution">
    <text evidence="6">The sequence shown here is derived from an EMBL/GenBank/DDBJ whole genome shotgun (WGS) entry which is preliminary data.</text>
</comment>
<accession>A0A8J7LZP4</accession>
<dbReference type="RefSeq" id="WP_199024467.1">
    <property type="nucleotide sequence ID" value="NZ_JAELVR010000005.1"/>
</dbReference>
<gene>
    <name evidence="6" type="ORF">JF290_08700</name>
</gene>
<dbReference type="SUPFAM" id="SSF46785">
    <property type="entry name" value="Winged helix' DNA-binding domain"/>
    <property type="match status" value="1"/>
</dbReference>
<dbReference type="GO" id="GO:0003700">
    <property type="term" value="F:DNA-binding transcription factor activity"/>
    <property type="evidence" value="ECO:0007669"/>
    <property type="project" value="InterPro"/>
</dbReference>
<evidence type="ECO:0000256" key="2">
    <source>
        <dbReference type="ARBA" id="ARBA00023015"/>
    </source>
</evidence>
<reference evidence="6" key="1">
    <citation type="submission" date="2020-12" db="EMBL/GenBank/DDBJ databases">
        <title>Sedimentitalea sp. nov., isolated from sand in Incheon.</title>
        <authorList>
            <person name="Kim W."/>
        </authorList>
    </citation>
    <scope>NUCLEOTIDE SEQUENCE</scope>
    <source>
        <strain evidence="6">CAU 1593</strain>
    </source>
</reference>
<dbReference type="InterPro" id="IPR000847">
    <property type="entry name" value="LysR_HTH_N"/>
</dbReference>
<dbReference type="PRINTS" id="PR00039">
    <property type="entry name" value="HTHLYSR"/>
</dbReference>
<dbReference type="InterPro" id="IPR036390">
    <property type="entry name" value="WH_DNA-bd_sf"/>
</dbReference>
<dbReference type="Gene3D" id="1.10.10.10">
    <property type="entry name" value="Winged helix-like DNA-binding domain superfamily/Winged helix DNA-binding domain"/>
    <property type="match status" value="1"/>
</dbReference>
<proteinExistence type="inferred from homology"/>
<protein>
    <submittedName>
        <fullName evidence="6">LysR family transcriptional regulator</fullName>
    </submittedName>
</protein>
<dbReference type="Pfam" id="PF00126">
    <property type="entry name" value="HTH_1"/>
    <property type="match status" value="1"/>
</dbReference>
<dbReference type="Pfam" id="PF03466">
    <property type="entry name" value="LysR_substrate"/>
    <property type="match status" value="1"/>
</dbReference>
<evidence type="ECO:0000256" key="1">
    <source>
        <dbReference type="ARBA" id="ARBA00009437"/>
    </source>
</evidence>
<dbReference type="PANTHER" id="PTHR30126">
    <property type="entry name" value="HTH-TYPE TRANSCRIPTIONAL REGULATOR"/>
    <property type="match status" value="1"/>
</dbReference>
<keyword evidence="4" id="KW-0804">Transcription</keyword>
<name>A0A8J7LZP4_9RHOB</name>
<feature type="domain" description="HTH lysR-type" evidence="5">
    <location>
        <begin position="2"/>
        <end position="59"/>
    </location>
</feature>
<evidence type="ECO:0000256" key="4">
    <source>
        <dbReference type="ARBA" id="ARBA00023163"/>
    </source>
</evidence>
<dbReference type="Proteomes" id="UP000619079">
    <property type="component" value="Unassembled WGS sequence"/>
</dbReference>
<keyword evidence="2" id="KW-0805">Transcription regulation</keyword>
<dbReference type="CDD" id="cd05466">
    <property type="entry name" value="PBP2_LTTR_substrate"/>
    <property type="match status" value="1"/>
</dbReference>
<dbReference type="GO" id="GO:0000976">
    <property type="term" value="F:transcription cis-regulatory region binding"/>
    <property type="evidence" value="ECO:0007669"/>
    <property type="project" value="TreeGrafter"/>
</dbReference>
<sequence>MLNATWIETFTVLAEEGHFTRAAQRLNMTQPGVSQHLRKLERQVGQPLIAQDGKSFTLTAAGEALRDLGLSRRVQERHLQDALTRDDPEKGTLSIACSGSFAMLYYPRAIAMMRAAPGLNIHVEAAPQRRVLAGILEGEFDLGLMGRDPGHPRIEAVHLGREELCLLLPQHAETPRSLKDLETLGLVSHPDAGGYADDLLAKNFPEDYAGADRLKVRTTVNQIGQIPAPVAEGVGYTLLPRSGLAAFTEADRVRVAQLSVQRHLDLWAISRRGRVPSARAKAAMAVFREIAKDLA</sequence>
<evidence type="ECO:0000256" key="3">
    <source>
        <dbReference type="ARBA" id="ARBA00023125"/>
    </source>
</evidence>
<dbReference type="SUPFAM" id="SSF53850">
    <property type="entry name" value="Periplasmic binding protein-like II"/>
    <property type="match status" value="1"/>
</dbReference>
<comment type="similarity">
    <text evidence="1">Belongs to the LysR transcriptional regulatory family.</text>
</comment>
<keyword evidence="7" id="KW-1185">Reference proteome</keyword>
<dbReference type="InterPro" id="IPR036388">
    <property type="entry name" value="WH-like_DNA-bd_sf"/>
</dbReference>
<dbReference type="PROSITE" id="PS50931">
    <property type="entry name" value="HTH_LYSR"/>
    <property type="match status" value="1"/>
</dbReference>
<evidence type="ECO:0000313" key="6">
    <source>
        <dbReference type="EMBL" id="MBJ6371606.1"/>
    </source>
</evidence>
<evidence type="ECO:0000313" key="7">
    <source>
        <dbReference type="Proteomes" id="UP000619079"/>
    </source>
</evidence>
<dbReference type="PANTHER" id="PTHR30126:SF99">
    <property type="entry name" value="TRANSCRIPTIONAL REGULATOR LYSR FAMILY"/>
    <property type="match status" value="1"/>
</dbReference>
<keyword evidence="3" id="KW-0238">DNA-binding</keyword>
<dbReference type="Gene3D" id="3.40.190.10">
    <property type="entry name" value="Periplasmic binding protein-like II"/>
    <property type="match status" value="2"/>
</dbReference>